<evidence type="ECO:0000256" key="1">
    <source>
        <dbReference type="ARBA" id="ARBA00006484"/>
    </source>
</evidence>
<keyword evidence="3" id="KW-0560">Oxidoreductase</keyword>
<dbReference type="InterPro" id="IPR036291">
    <property type="entry name" value="NAD(P)-bd_dom_sf"/>
</dbReference>
<dbReference type="EMBL" id="LT629799">
    <property type="protein sequence ID" value="SDU87954.1"/>
    <property type="molecule type" value="Genomic_DNA"/>
</dbReference>
<dbReference type="STRING" id="546874.SAMN04488544_1361"/>
<organism evidence="5 6">
    <name type="scientific">Microlunatus sagamiharensis</name>
    <dbReference type="NCBI Taxonomy" id="546874"/>
    <lineage>
        <taxon>Bacteria</taxon>
        <taxon>Bacillati</taxon>
        <taxon>Actinomycetota</taxon>
        <taxon>Actinomycetes</taxon>
        <taxon>Propionibacteriales</taxon>
        <taxon>Propionibacteriaceae</taxon>
        <taxon>Microlunatus</taxon>
    </lineage>
</organism>
<evidence type="ECO:0000313" key="5">
    <source>
        <dbReference type="EMBL" id="SDU87954.1"/>
    </source>
</evidence>
<protein>
    <submittedName>
        <fullName evidence="5">NAD(P)-dependent dehydrogenase, short-chain alcohol dehydrogenase family</fullName>
    </submittedName>
</protein>
<dbReference type="PRINTS" id="PR00081">
    <property type="entry name" value="GDHRDH"/>
</dbReference>
<dbReference type="RefSeq" id="WP_091073788.1">
    <property type="nucleotide sequence ID" value="NZ_LT629799.1"/>
</dbReference>
<keyword evidence="6" id="KW-1185">Reference proteome</keyword>
<dbReference type="Gene3D" id="3.40.50.720">
    <property type="entry name" value="NAD(P)-binding Rossmann-like Domain"/>
    <property type="match status" value="1"/>
</dbReference>
<dbReference type="PANTHER" id="PTHR43490:SF99">
    <property type="entry name" value="SHORT-CHAIN DEHYDROGENASE_REDUCTASE"/>
    <property type="match status" value="1"/>
</dbReference>
<accession>A0A1H2M4A7</accession>
<sequence length="242" mass="25063">MTTTLVTGATRGLGFEVTRRLVGAGHTVYLGARDLRRGADAAAEIGATPILLDTTDGDSIAAAVDRLRDEVGALDVLVNNAGIAGDQRPPAESTIDDLRLVFDTNVFGAAAVLTAFTPLLEVSSAPVVVNVSSGVGSLALNAGPHTRWSMLAYPMSKAALNMLTIQYARAFPRWRINSASPGPTATDFVAPREGLPTAEQLRAAGVKVNTVQEGAEIIVRLATSGSDGPSGTFVGNEGPVPW</sequence>
<evidence type="ECO:0000256" key="4">
    <source>
        <dbReference type="RuleBase" id="RU000363"/>
    </source>
</evidence>
<evidence type="ECO:0000256" key="3">
    <source>
        <dbReference type="ARBA" id="ARBA00023002"/>
    </source>
</evidence>
<dbReference type="Pfam" id="PF00106">
    <property type="entry name" value="adh_short"/>
    <property type="match status" value="1"/>
</dbReference>
<dbReference type="GO" id="GO:0016491">
    <property type="term" value="F:oxidoreductase activity"/>
    <property type="evidence" value="ECO:0007669"/>
    <property type="project" value="UniProtKB-KW"/>
</dbReference>
<comment type="similarity">
    <text evidence="1 4">Belongs to the short-chain dehydrogenases/reductases (SDR) family.</text>
</comment>
<evidence type="ECO:0000256" key="2">
    <source>
        <dbReference type="ARBA" id="ARBA00022857"/>
    </source>
</evidence>
<gene>
    <name evidence="5" type="ORF">SAMN04488544_1361</name>
</gene>
<dbReference type="OrthoDB" id="9781117at2"/>
<dbReference type="PANTHER" id="PTHR43490">
    <property type="entry name" value="(+)-NEOMENTHOL DEHYDROGENASE"/>
    <property type="match status" value="1"/>
</dbReference>
<dbReference type="InterPro" id="IPR002347">
    <property type="entry name" value="SDR_fam"/>
</dbReference>
<name>A0A1H2M4A7_9ACTN</name>
<dbReference type="Proteomes" id="UP000198825">
    <property type="component" value="Chromosome I"/>
</dbReference>
<evidence type="ECO:0000313" key="6">
    <source>
        <dbReference type="Proteomes" id="UP000198825"/>
    </source>
</evidence>
<dbReference type="PROSITE" id="PS00061">
    <property type="entry name" value="ADH_SHORT"/>
    <property type="match status" value="1"/>
</dbReference>
<reference evidence="6" key="1">
    <citation type="submission" date="2016-10" db="EMBL/GenBank/DDBJ databases">
        <authorList>
            <person name="Varghese N."/>
            <person name="Submissions S."/>
        </authorList>
    </citation>
    <scope>NUCLEOTIDE SEQUENCE [LARGE SCALE GENOMIC DNA]</scope>
    <source>
        <strain evidence="6">DSM 21743</strain>
    </source>
</reference>
<dbReference type="SUPFAM" id="SSF51735">
    <property type="entry name" value="NAD(P)-binding Rossmann-fold domains"/>
    <property type="match status" value="1"/>
</dbReference>
<dbReference type="AlphaFoldDB" id="A0A1H2M4A7"/>
<dbReference type="InterPro" id="IPR020904">
    <property type="entry name" value="Sc_DH/Rdtase_CS"/>
</dbReference>
<keyword evidence="2" id="KW-0521">NADP</keyword>
<dbReference type="PRINTS" id="PR00080">
    <property type="entry name" value="SDRFAMILY"/>
</dbReference>
<proteinExistence type="inferred from homology"/>